<gene>
    <name evidence="5" type="primary">lptB3</name>
    <name evidence="5" type="ORF">AXFE_22920</name>
</gene>
<dbReference type="STRING" id="1280514.AXFE_22920"/>
<reference evidence="5 6" key="1">
    <citation type="submission" date="2015-01" db="EMBL/GenBank/DDBJ databases">
        <title>Draft genome of the acidophilic iron oxidizer Acidithrix ferrooxidans strain Py-F3.</title>
        <authorList>
            <person name="Poehlein A."/>
            <person name="Eisen S."/>
            <person name="Schloemann M."/>
            <person name="Johnson B.D."/>
            <person name="Daniel R."/>
            <person name="Muehling M."/>
        </authorList>
    </citation>
    <scope>NUCLEOTIDE SEQUENCE [LARGE SCALE GENOMIC DNA]</scope>
    <source>
        <strain evidence="5 6">Py-F3</strain>
    </source>
</reference>
<name>A0A0D8HIJ8_9ACTN</name>
<dbReference type="SUPFAM" id="SSF52540">
    <property type="entry name" value="P-loop containing nucleoside triphosphate hydrolases"/>
    <property type="match status" value="1"/>
</dbReference>
<dbReference type="PANTHER" id="PTHR45772:SF9">
    <property type="entry name" value="CONSERVED COMPONENT OF ABC TRANSPORTER FOR NATURAL AMINO ACIDS"/>
    <property type="match status" value="1"/>
</dbReference>
<dbReference type="Proteomes" id="UP000032360">
    <property type="component" value="Unassembled WGS sequence"/>
</dbReference>
<dbReference type="InterPro" id="IPR003593">
    <property type="entry name" value="AAA+_ATPase"/>
</dbReference>
<keyword evidence="6" id="KW-1185">Reference proteome</keyword>
<keyword evidence="5" id="KW-0378">Hydrolase</keyword>
<keyword evidence="1" id="KW-0813">Transport</keyword>
<dbReference type="EMBL" id="JXYS01000072">
    <property type="protein sequence ID" value="KJF16871.1"/>
    <property type="molecule type" value="Genomic_DNA"/>
</dbReference>
<dbReference type="AlphaFoldDB" id="A0A0D8HIJ8"/>
<evidence type="ECO:0000313" key="6">
    <source>
        <dbReference type="Proteomes" id="UP000032360"/>
    </source>
</evidence>
<evidence type="ECO:0000313" key="5">
    <source>
        <dbReference type="EMBL" id="KJF16871.1"/>
    </source>
</evidence>
<dbReference type="InterPro" id="IPR032823">
    <property type="entry name" value="BCA_ABC_TP_C"/>
</dbReference>
<dbReference type="GO" id="GO:0016887">
    <property type="term" value="F:ATP hydrolysis activity"/>
    <property type="evidence" value="ECO:0007669"/>
    <property type="project" value="InterPro"/>
</dbReference>
<dbReference type="CDD" id="cd03219">
    <property type="entry name" value="ABC_Mj1267_LivG_branched"/>
    <property type="match status" value="1"/>
</dbReference>
<dbReference type="SMART" id="SM00382">
    <property type="entry name" value="AAA"/>
    <property type="match status" value="1"/>
</dbReference>
<dbReference type="EC" id="3.6.3.-" evidence="5"/>
<keyword evidence="2" id="KW-0547">Nucleotide-binding</keyword>
<evidence type="ECO:0000256" key="3">
    <source>
        <dbReference type="ARBA" id="ARBA00022840"/>
    </source>
</evidence>
<keyword evidence="3 5" id="KW-0067">ATP-binding</keyword>
<dbReference type="InterPro" id="IPR027417">
    <property type="entry name" value="P-loop_NTPase"/>
</dbReference>
<dbReference type="Pfam" id="PF12399">
    <property type="entry name" value="BCA_ABC_TP_C"/>
    <property type="match status" value="1"/>
</dbReference>
<dbReference type="InterPro" id="IPR003439">
    <property type="entry name" value="ABC_transporter-like_ATP-bd"/>
</dbReference>
<dbReference type="Pfam" id="PF00005">
    <property type="entry name" value="ABC_tran"/>
    <property type="match status" value="1"/>
</dbReference>
<evidence type="ECO:0000259" key="4">
    <source>
        <dbReference type="PROSITE" id="PS50893"/>
    </source>
</evidence>
<organism evidence="5 6">
    <name type="scientific">Acidithrix ferrooxidans</name>
    <dbReference type="NCBI Taxonomy" id="1280514"/>
    <lineage>
        <taxon>Bacteria</taxon>
        <taxon>Bacillati</taxon>
        <taxon>Actinomycetota</taxon>
        <taxon>Acidimicrobiia</taxon>
        <taxon>Acidimicrobiales</taxon>
        <taxon>Acidimicrobiaceae</taxon>
        <taxon>Acidithrix</taxon>
    </lineage>
</organism>
<dbReference type="PROSITE" id="PS00211">
    <property type="entry name" value="ABC_TRANSPORTER_1"/>
    <property type="match status" value="1"/>
</dbReference>
<evidence type="ECO:0000256" key="2">
    <source>
        <dbReference type="ARBA" id="ARBA00022741"/>
    </source>
</evidence>
<dbReference type="GO" id="GO:0005886">
    <property type="term" value="C:plasma membrane"/>
    <property type="evidence" value="ECO:0007669"/>
    <property type="project" value="TreeGrafter"/>
</dbReference>
<dbReference type="OrthoDB" id="3396710at2"/>
<dbReference type="RefSeq" id="WP_052605905.1">
    <property type="nucleotide sequence ID" value="NZ_JXYS01000072.1"/>
</dbReference>
<protein>
    <submittedName>
        <fullName evidence="5">Lipopolysaccharide export system ATP-binding protein LptB</fullName>
        <ecNumber evidence="5">3.6.3.-</ecNumber>
    </submittedName>
</protein>
<dbReference type="InterPro" id="IPR051120">
    <property type="entry name" value="ABC_AA/LPS_Transport"/>
</dbReference>
<comment type="caution">
    <text evidence="5">The sequence shown here is derived from an EMBL/GenBank/DDBJ whole genome shotgun (WGS) entry which is preliminary data.</text>
</comment>
<feature type="domain" description="ABC transporter" evidence="4">
    <location>
        <begin position="5"/>
        <end position="253"/>
    </location>
</feature>
<dbReference type="Gene3D" id="3.40.50.300">
    <property type="entry name" value="P-loop containing nucleotide triphosphate hydrolases"/>
    <property type="match status" value="1"/>
</dbReference>
<dbReference type="GO" id="GO:0005524">
    <property type="term" value="F:ATP binding"/>
    <property type="evidence" value="ECO:0007669"/>
    <property type="project" value="UniProtKB-KW"/>
</dbReference>
<evidence type="ECO:0000256" key="1">
    <source>
        <dbReference type="ARBA" id="ARBA00022448"/>
    </source>
</evidence>
<dbReference type="PANTHER" id="PTHR45772">
    <property type="entry name" value="CONSERVED COMPONENT OF ABC TRANSPORTER FOR NATURAL AMINO ACIDS-RELATED"/>
    <property type="match status" value="1"/>
</dbReference>
<sequence>MSNILAISDVHVAFGGLKAIDGCTFEVEKGTITALIGPNGAGKSTMVGSIAGAVSLTSGSITFDGQEISHLPTYRRAQGGLIRTYQISREFGGMTVLENLLVVRLGQSGESLINAVFRPKKSKTETNALVGEANEILNTFGLYRLRNEYASNLSGGQKRLLELSRAVMAKPKMLLLDEPMAGVTPALIEILGQHLLDLNKGSGMSMLLVEHNLEVVDKICSRVVVMATGKRLAEGTLAELRSNRDVVEAYLGGEVHERIGS</sequence>
<proteinExistence type="predicted"/>
<dbReference type="InterPro" id="IPR017871">
    <property type="entry name" value="ABC_transporter-like_CS"/>
</dbReference>
<accession>A0A0D8HIJ8</accession>
<dbReference type="PROSITE" id="PS50893">
    <property type="entry name" value="ABC_TRANSPORTER_2"/>
    <property type="match status" value="1"/>
</dbReference>